<feature type="compositionally biased region" description="Polar residues" evidence="9">
    <location>
        <begin position="61"/>
        <end position="74"/>
    </location>
</feature>
<dbReference type="Proteomes" id="UP000750711">
    <property type="component" value="Unassembled WGS sequence"/>
</dbReference>
<dbReference type="SUPFAM" id="SSF57850">
    <property type="entry name" value="RING/U-box"/>
    <property type="match status" value="1"/>
</dbReference>
<evidence type="ECO:0000256" key="7">
    <source>
        <dbReference type="ARBA" id="ARBA00022786"/>
    </source>
</evidence>
<keyword evidence="3" id="KW-0808">Transferase</keyword>
<keyword evidence="8" id="KW-0862">Zinc</keyword>
<dbReference type="GO" id="GO:0008270">
    <property type="term" value="F:zinc ion binding"/>
    <property type="evidence" value="ECO:0007669"/>
    <property type="project" value="UniProtKB-KW"/>
</dbReference>
<dbReference type="EMBL" id="JAGHQM010001392">
    <property type="protein sequence ID" value="KAH0555721.1"/>
    <property type="molecule type" value="Genomic_DNA"/>
</dbReference>
<dbReference type="SMART" id="SM00647">
    <property type="entry name" value="IBR"/>
    <property type="match status" value="2"/>
</dbReference>
<dbReference type="EC" id="2.3.2.31" evidence="2"/>
<feature type="region of interest" description="Disordered" evidence="9">
    <location>
        <begin position="170"/>
        <end position="309"/>
    </location>
</feature>
<dbReference type="AlphaFoldDB" id="A0A9P8L7U1"/>
<evidence type="ECO:0000256" key="8">
    <source>
        <dbReference type="ARBA" id="ARBA00022833"/>
    </source>
</evidence>
<evidence type="ECO:0000256" key="2">
    <source>
        <dbReference type="ARBA" id="ARBA00012251"/>
    </source>
</evidence>
<keyword evidence="5" id="KW-0677">Repeat</keyword>
<dbReference type="GO" id="GO:0061630">
    <property type="term" value="F:ubiquitin protein ligase activity"/>
    <property type="evidence" value="ECO:0007669"/>
    <property type="project" value="UniProtKB-EC"/>
</dbReference>
<keyword evidence="4" id="KW-0479">Metal-binding</keyword>
<accession>A0A9P8L7U1</accession>
<name>A0A9P8L7U1_9PEZI</name>
<dbReference type="CDD" id="cd20335">
    <property type="entry name" value="BRcat_RBR"/>
    <property type="match status" value="1"/>
</dbReference>
<dbReference type="PROSITE" id="PS51873">
    <property type="entry name" value="TRIAD"/>
    <property type="match status" value="1"/>
</dbReference>
<sequence>KNNYIHHIGELASKALKAAGSMINVIPTPRGYQSQSLRSQEMDNIPVLPPVEPPNYTLLAETTISQVPTRTLTRSPRPKESRESLPPAYDTLSRTSQRSSLASISSTTQSSVLTLPTTPLSRTSVLSPASPSASSSADAQHNSIWTASPSVGSSTSLGPKVQTLRKCIPDLPTATSPQESDSPITSGVKRSSTWTPSTTLPSSSPAVSLVTKLPEDCPGRRHTVNSASNRPVTFGNSSDDRAATDITSARGLRVDDTNSMVRDPSNIPSLAPPDPGHSLNQSISYVEKQHSTASSPLNPTGSKNPWKDHLAADDANSIAWSLPRTSSPAPSDTHHNLAQWINYVQKQRSATGSPLGPLGSNIPEKDYLAADEALAKRLQQEEYRDIQMGRDQLLAYSIANGTATYEDVELAYFMSRETLIASTEAVAAGSHNLGASAGASFDPWGVDSEALQMQLDWLEARKLEKELKAQDSSTYEASLSEAKRLQAQFDKEAQHEEEWEEWKKRNIEECIICGDEHHGEELLRPCEHGYCEGCLQDGFKNALSSKTPFRCCKKALSIESCPGLSTDFVTEYEEMMLELSTPNPMYCWNPQCASFLAPRVIVGDVGTCEKCRSQTCRHCRQRIHPGTFCKEDKDTEAVKDLAKAKGWKTCPGCNHLIERFTGCLHMICTKCQTAFCYRCSKPWRDCESTCPDR</sequence>
<dbReference type="GO" id="GO:0016567">
    <property type="term" value="P:protein ubiquitination"/>
    <property type="evidence" value="ECO:0007669"/>
    <property type="project" value="InterPro"/>
</dbReference>
<dbReference type="InterPro" id="IPR002867">
    <property type="entry name" value="IBR_dom"/>
</dbReference>
<evidence type="ECO:0000256" key="9">
    <source>
        <dbReference type="SAM" id="MobiDB-lite"/>
    </source>
</evidence>
<protein>
    <recommendedName>
        <fullName evidence="2">RBR-type E3 ubiquitin transferase</fullName>
        <ecNumber evidence="2">2.3.2.31</ecNumber>
    </recommendedName>
</protein>
<dbReference type="InterPro" id="IPR031127">
    <property type="entry name" value="E3_UB_ligase_RBR"/>
</dbReference>
<evidence type="ECO:0000313" key="12">
    <source>
        <dbReference type="Proteomes" id="UP000750711"/>
    </source>
</evidence>
<evidence type="ECO:0000256" key="4">
    <source>
        <dbReference type="ARBA" id="ARBA00022723"/>
    </source>
</evidence>
<evidence type="ECO:0000313" key="11">
    <source>
        <dbReference type="EMBL" id="KAH0555721.1"/>
    </source>
</evidence>
<feature type="region of interest" description="Disordered" evidence="9">
    <location>
        <begin position="61"/>
        <end position="140"/>
    </location>
</feature>
<feature type="compositionally biased region" description="Polar residues" evidence="9">
    <location>
        <begin position="224"/>
        <end position="237"/>
    </location>
</feature>
<gene>
    <name evidence="11" type="ORF">GP486_006332</name>
</gene>
<comment type="caution">
    <text evidence="11">The sequence shown here is derived from an EMBL/GenBank/DDBJ whole genome shotgun (WGS) entry which is preliminary data.</text>
</comment>
<feature type="compositionally biased region" description="Low complexity" evidence="9">
    <location>
        <begin position="91"/>
        <end position="137"/>
    </location>
</feature>
<organism evidence="11 12">
    <name type="scientific">Trichoglossum hirsutum</name>
    <dbReference type="NCBI Taxonomy" id="265104"/>
    <lineage>
        <taxon>Eukaryota</taxon>
        <taxon>Fungi</taxon>
        <taxon>Dikarya</taxon>
        <taxon>Ascomycota</taxon>
        <taxon>Pezizomycotina</taxon>
        <taxon>Geoglossomycetes</taxon>
        <taxon>Geoglossales</taxon>
        <taxon>Geoglossaceae</taxon>
        <taxon>Trichoglossum</taxon>
    </lineage>
</organism>
<dbReference type="Gene3D" id="1.20.120.1750">
    <property type="match status" value="1"/>
</dbReference>
<evidence type="ECO:0000256" key="5">
    <source>
        <dbReference type="ARBA" id="ARBA00022737"/>
    </source>
</evidence>
<keyword evidence="12" id="KW-1185">Reference proteome</keyword>
<proteinExistence type="predicted"/>
<keyword evidence="7" id="KW-0833">Ubl conjugation pathway</keyword>
<dbReference type="PROSITE" id="PS00518">
    <property type="entry name" value="ZF_RING_1"/>
    <property type="match status" value="1"/>
</dbReference>
<reference evidence="11" key="1">
    <citation type="submission" date="2021-03" db="EMBL/GenBank/DDBJ databases">
        <title>Comparative genomics and phylogenomic investigation of the class Geoglossomycetes provide insights into ecological specialization and systematics.</title>
        <authorList>
            <person name="Melie T."/>
            <person name="Pirro S."/>
            <person name="Miller A.N."/>
            <person name="Quandt A."/>
        </authorList>
    </citation>
    <scope>NUCLEOTIDE SEQUENCE</scope>
    <source>
        <strain evidence="11">CAQ_001_2017</strain>
    </source>
</reference>
<comment type="catalytic activity">
    <reaction evidence="1">
        <text>[E2 ubiquitin-conjugating enzyme]-S-ubiquitinyl-L-cysteine + [acceptor protein]-L-lysine = [E2 ubiquitin-conjugating enzyme]-L-cysteine + [acceptor protein]-N(6)-ubiquitinyl-L-lysine.</text>
        <dbReference type="EC" id="2.3.2.31"/>
    </reaction>
</comment>
<feature type="domain" description="RING-type" evidence="10">
    <location>
        <begin position="506"/>
        <end position="693"/>
    </location>
</feature>
<feature type="compositionally biased region" description="Low complexity" evidence="9">
    <location>
        <begin position="191"/>
        <end position="211"/>
    </location>
</feature>
<feature type="compositionally biased region" description="Polar residues" evidence="9">
    <location>
        <begin position="173"/>
        <end position="190"/>
    </location>
</feature>
<dbReference type="InterPro" id="IPR017907">
    <property type="entry name" value="Znf_RING_CS"/>
</dbReference>
<feature type="non-terminal residue" evidence="11">
    <location>
        <position position="1"/>
    </location>
</feature>
<dbReference type="CDD" id="cd20336">
    <property type="entry name" value="Rcat_RBR"/>
    <property type="match status" value="1"/>
</dbReference>
<evidence type="ECO:0000256" key="1">
    <source>
        <dbReference type="ARBA" id="ARBA00001798"/>
    </source>
</evidence>
<dbReference type="InterPro" id="IPR044066">
    <property type="entry name" value="TRIAD_supradom"/>
</dbReference>
<feature type="compositionally biased region" description="Polar residues" evidence="9">
    <location>
        <begin position="291"/>
        <end position="303"/>
    </location>
</feature>
<evidence type="ECO:0000256" key="6">
    <source>
        <dbReference type="ARBA" id="ARBA00022771"/>
    </source>
</evidence>
<dbReference type="Pfam" id="PF22191">
    <property type="entry name" value="IBR_1"/>
    <property type="match status" value="1"/>
</dbReference>
<evidence type="ECO:0000256" key="3">
    <source>
        <dbReference type="ARBA" id="ARBA00022679"/>
    </source>
</evidence>
<dbReference type="Pfam" id="PF01485">
    <property type="entry name" value="IBR"/>
    <property type="match status" value="1"/>
</dbReference>
<evidence type="ECO:0000259" key="10">
    <source>
        <dbReference type="PROSITE" id="PS51873"/>
    </source>
</evidence>
<keyword evidence="6" id="KW-0863">Zinc-finger</keyword>
<dbReference type="PANTHER" id="PTHR11685">
    <property type="entry name" value="RBR FAMILY RING FINGER AND IBR DOMAIN-CONTAINING"/>
    <property type="match status" value="1"/>
</dbReference>